<keyword evidence="3" id="KW-1185">Reference proteome</keyword>
<accession>A0A367KPS2</accession>
<evidence type="ECO:0000256" key="1">
    <source>
        <dbReference type="SAM" id="MobiDB-lite"/>
    </source>
</evidence>
<protein>
    <submittedName>
        <fullName evidence="2">Uncharacterized protein</fullName>
    </submittedName>
</protein>
<feature type="compositionally biased region" description="Basic and acidic residues" evidence="1">
    <location>
        <begin position="45"/>
        <end position="56"/>
    </location>
</feature>
<dbReference type="STRING" id="4846.A0A367KPS2"/>
<feature type="region of interest" description="Disordered" evidence="1">
    <location>
        <begin position="84"/>
        <end position="127"/>
    </location>
</feature>
<proteinExistence type="predicted"/>
<name>A0A367KPS2_RHIST</name>
<feature type="region of interest" description="Disordered" evidence="1">
    <location>
        <begin position="23"/>
        <end position="69"/>
    </location>
</feature>
<organism evidence="2 3">
    <name type="scientific">Rhizopus stolonifer</name>
    <name type="common">Rhizopus nigricans</name>
    <dbReference type="NCBI Taxonomy" id="4846"/>
    <lineage>
        <taxon>Eukaryota</taxon>
        <taxon>Fungi</taxon>
        <taxon>Fungi incertae sedis</taxon>
        <taxon>Mucoromycota</taxon>
        <taxon>Mucoromycotina</taxon>
        <taxon>Mucoromycetes</taxon>
        <taxon>Mucorales</taxon>
        <taxon>Mucorineae</taxon>
        <taxon>Rhizopodaceae</taxon>
        <taxon>Rhizopus</taxon>
    </lineage>
</organism>
<evidence type="ECO:0000313" key="2">
    <source>
        <dbReference type="EMBL" id="RCI04120.1"/>
    </source>
</evidence>
<evidence type="ECO:0000313" key="3">
    <source>
        <dbReference type="Proteomes" id="UP000253551"/>
    </source>
</evidence>
<sequence length="172" mass="19355">MERIDDRLRRIERLMGAFAPSTLAQPSEGHRLRPQRHTVQGVNLAREKKDLKEKGSRLGSPPPTNTPIHSQCIAHSMLDLSISPSNSSRIQIPFSSSSTPSAWSTTSPNNEYFNHLPSPPASRNDQDWQFTIPSLMDQLSKRTFVTTQEYATTQYPIYPLTPPATQQKNEPS</sequence>
<gene>
    <name evidence="2" type="ORF">CU098_012988</name>
</gene>
<comment type="caution">
    <text evidence="2">The sequence shown here is derived from an EMBL/GenBank/DDBJ whole genome shotgun (WGS) entry which is preliminary data.</text>
</comment>
<feature type="compositionally biased region" description="Low complexity" evidence="1">
    <location>
        <begin position="85"/>
        <end position="108"/>
    </location>
</feature>
<dbReference type="EMBL" id="PJQM01000782">
    <property type="protein sequence ID" value="RCI04120.1"/>
    <property type="molecule type" value="Genomic_DNA"/>
</dbReference>
<dbReference type="AlphaFoldDB" id="A0A367KPS2"/>
<dbReference type="OrthoDB" id="2290525at2759"/>
<dbReference type="Proteomes" id="UP000253551">
    <property type="component" value="Unassembled WGS sequence"/>
</dbReference>
<reference evidence="2 3" key="1">
    <citation type="journal article" date="2018" name="G3 (Bethesda)">
        <title>Phylogenetic and Phylogenomic Definition of Rhizopus Species.</title>
        <authorList>
            <person name="Gryganskyi A.P."/>
            <person name="Golan J."/>
            <person name="Dolatabadi S."/>
            <person name="Mondo S."/>
            <person name="Robb S."/>
            <person name="Idnurm A."/>
            <person name="Muszewska A."/>
            <person name="Steczkiewicz K."/>
            <person name="Masonjones S."/>
            <person name="Liao H.L."/>
            <person name="Gajdeczka M.T."/>
            <person name="Anike F."/>
            <person name="Vuek A."/>
            <person name="Anishchenko I.M."/>
            <person name="Voigt K."/>
            <person name="de Hoog G.S."/>
            <person name="Smith M.E."/>
            <person name="Heitman J."/>
            <person name="Vilgalys R."/>
            <person name="Stajich J.E."/>
        </authorList>
    </citation>
    <scope>NUCLEOTIDE SEQUENCE [LARGE SCALE GENOMIC DNA]</scope>
    <source>
        <strain evidence="2 3">LSU 92-RS-03</strain>
    </source>
</reference>